<dbReference type="PANTHER" id="PTHR45033">
    <property type="match status" value="1"/>
</dbReference>
<keyword evidence="2" id="KW-1185">Reference proteome</keyword>
<dbReference type="Proteomes" id="UP000199025">
    <property type="component" value="Unassembled WGS sequence"/>
</dbReference>
<name>A0A1I3WHM0_9PSEU</name>
<reference evidence="1 2" key="1">
    <citation type="submission" date="2016-10" db="EMBL/GenBank/DDBJ databases">
        <authorList>
            <person name="de Groot N.N."/>
        </authorList>
    </citation>
    <scope>NUCLEOTIDE SEQUENCE [LARGE SCALE GENOMIC DNA]</scope>
    <source>
        <strain evidence="1 2">DSM 44468</strain>
    </source>
</reference>
<gene>
    <name evidence="1" type="ORF">SAMN05421835_11314</name>
</gene>
<dbReference type="InterPro" id="IPR052711">
    <property type="entry name" value="Zinc_ADH-like"/>
</dbReference>
<sequence>MGTFHPNWLYGSLGGWGELYGVQLDGWLTEYRTVGEQSLVPVPGRLSFEEAATLPCLRALGASDVIDYTGTPEWGARVRELTAVASRSSATSPRVRAWT</sequence>
<dbReference type="PANTHER" id="PTHR45033:SF2">
    <property type="entry name" value="ZINC-TYPE ALCOHOL DEHYDROGENASE-LIKE PROTEIN C1773.06C"/>
    <property type="match status" value="1"/>
</dbReference>
<organism evidence="1 2">
    <name type="scientific">Amycolatopsis sacchari</name>
    <dbReference type="NCBI Taxonomy" id="115433"/>
    <lineage>
        <taxon>Bacteria</taxon>
        <taxon>Bacillati</taxon>
        <taxon>Actinomycetota</taxon>
        <taxon>Actinomycetes</taxon>
        <taxon>Pseudonocardiales</taxon>
        <taxon>Pseudonocardiaceae</taxon>
        <taxon>Amycolatopsis</taxon>
    </lineage>
</organism>
<dbReference type="AlphaFoldDB" id="A0A1I3WHM0"/>
<dbReference type="RefSeq" id="WP_245783178.1">
    <property type="nucleotide sequence ID" value="NZ_CBDRCA010000001.1"/>
</dbReference>
<evidence type="ECO:0000313" key="1">
    <source>
        <dbReference type="EMBL" id="SFK06653.1"/>
    </source>
</evidence>
<evidence type="ECO:0000313" key="2">
    <source>
        <dbReference type="Proteomes" id="UP000199025"/>
    </source>
</evidence>
<proteinExistence type="predicted"/>
<dbReference type="InterPro" id="IPR011032">
    <property type="entry name" value="GroES-like_sf"/>
</dbReference>
<dbReference type="STRING" id="115433.SAMN05421835_11314"/>
<dbReference type="SUPFAM" id="SSF50129">
    <property type="entry name" value="GroES-like"/>
    <property type="match status" value="1"/>
</dbReference>
<dbReference type="EMBL" id="FORP01000013">
    <property type="protein sequence ID" value="SFK06653.1"/>
    <property type="molecule type" value="Genomic_DNA"/>
</dbReference>
<accession>A0A1I3WHM0</accession>
<dbReference type="Gene3D" id="3.90.180.10">
    <property type="entry name" value="Medium-chain alcohol dehydrogenases, catalytic domain"/>
    <property type="match status" value="1"/>
</dbReference>
<protein>
    <submittedName>
        <fullName evidence="1">Uncharacterized protein</fullName>
    </submittedName>
</protein>